<feature type="domain" description="C2H2-type" evidence="7">
    <location>
        <begin position="432"/>
        <end position="460"/>
    </location>
</feature>
<feature type="compositionally biased region" description="Polar residues" evidence="6">
    <location>
        <begin position="454"/>
        <end position="468"/>
    </location>
</feature>
<evidence type="ECO:0000256" key="1">
    <source>
        <dbReference type="ARBA" id="ARBA00022723"/>
    </source>
</evidence>
<dbReference type="PANTHER" id="PTHR24379:SF121">
    <property type="entry name" value="C2H2-TYPE DOMAIN-CONTAINING PROTEIN"/>
    <property type="match status" value="1"/>
</dbReference>
<evidence type="ECO:0000256" key="6">
    <source>
        <dbReference type="SAM" id="MobiDB-lite"/>
    </source>
</evidence>
<dbReference type="PROSITE" id="PS00028">
    <property type="entry name" value="ZINC_FINGER_C2H2_1"/>
    <property type="match status" value="3"/>
</dbReference>
<reference evidence="8 9" key="1">
    <citation type="journal article" date="2023" name="Nat. Commun.">
        <title>Origin of minicircular mitochondrial genomes in red algae.</title>
        <authorList>
            <person name="Lee Y."/>
            <person name="Cho C.H."/>
            <person name="Lee Y.M."/>
            <person name="Park S.I."/>
            <person name="Yang J.H."/>
            <person name="West J.A."/>
            <person name="Bhattacharya D."/>
            <person name="Yoon H.S."/>
        </authorList>
    </citation>
    <scope>NUCLEOTIDE SEQUENCE [LARGE SCALE GENOMIC DNA]</scope>
    <source>
        <strain evidence="8 9">CCMP1338</strain>
        <tissue evidence="8">Whole cell</tissue>
    </source>
</reference>
<proteinExistence type="predicted"/>
<dbReference type="GO" id="GO:0008270">
    <property type="term" value="F:zinc ion binding"/>
    <property type="evidence" value="ECO:0007669"/>
    <property type="project" value="UniProtKB-KW"/>
</dbReference>
<dbReference type="Gene3D" id="3.30.160.60">
    <property type="entry name" value="Classic Zinc Finger"/>
    <property type="match status" value="2"/>
</dbReference>
<evidence type="ECO:0000256" key="4">
    <source>
        <dbReference type="ARBA" id="ARBA00022833"/>
    </source>
</evidence>
<dbReference type="AlphaFoldDB" id="A0AAV8UJJ9"/>
<keyword evidence="2" id="KW-0677">Repeat</keyword>
<keyword evidence="4" id="KW-0862">Zinc</keyword>
<evidence type="ECO:0000256" key="2">
    <source>
        <dbReference type="ARBA" id="ARBA00022737"/>
    </source>
</evidence>
<evidence type="ECO:0000256" key="3">
    <source>
        <dbReference type="ARBA" id="ARBA00022771"/>
    </source>
</evidence>
<evidence type="ECO:0000313" key="9">
    <source>
        <dbReference type="Proteomes" id="UP001157974"/>
    </source>
</evidence>
<keyword evidence="3 5" id="KW-0863">Zinc-finger</keyword>
<organism evidence="8 9">
    <name type="scientific">Rhodosorus marinus</name>
    <dbReference type="NCBI Taxonomy" id="101924"/>
    <lineage>
        <taxon>Eukaryota</taxon>
        <taxon>Rhodophyta</taxon>
        <taxon>Stylonematophyceae</taxon>
        <taxon>Stylonematales</taxon>
        <taxon>Stylonemataceae</taxon>
        <taxon>Rhodosorus</taxon>
    </lineage>
</organism>
<feature type="domain" description="C2H2-type" evidence="7">
    <location>
        <begin position="402"/>
        <end position="432"/>
    </location>
</feature>
<name>A0AAV8UJJ9_9RHOD</name>
<evidence type="ECO:0000313" key="8">
    <source>
        <dbReference type="EMBL" id="KAJ8901357.1"/>
    </source>
</evidence>
<dbReference type="SUPFAM" id="SSF57667">
    <property type="entry name" value="beta-beta-alpha zinc fingers"/>
    <property type="match status" value="2"/>
</dbReference>
<protein>
    <recommendedName>
        <fullName evidence="7">C2H2-type domain-containing protein</fullName>
    </recommendedName>
</protein>
<dbReference type="PANTHER" id="PTHR24379">
    <property type="entry name" value="KRAB AND ZINC FINGER DOMAIN-CONTAINING"/>
    <property type="match status" value="1"/>
</dbReference>
<comment type="caution">
    <text evidence="8">The sequence shown here is derived from an EMBL/GenBank/DDBJ whole genome shotgun (WGS) entry which is preliminary data.</text>
</comment>
<sequence length="478" mass="54146">MNYIGDILDWCRPSTIAWLLQVENDGSAVSEMANERGLFVLDFTSNLPVTGTFLNDFSKPTLYLVKEMSADLVQGYGWIMTQNSTEGYSGPLDSVERTRFVKSSTIAGGLRYAQVSQTSGDFLSVIYCEESANDLACVSVRVERKTGKVLEQSTFELQRTCSFCSLRTSCCKCPSTLKNGERDLLHEITFDQLHEEGLKSSENGDYLDGVWNAFILFWNTYMEGRWVYESGIGLDFVFEYKLISSPMKVGQHIAAIDEYSQRKAHETLARSEMKYENQVNAAFEEIAAEILVSTSEADTLAPLGQRSTIPLHSERILHATASERSLKTMSDGNVPSSSNSLPGFHDCSQCGKHFARNYDLRRHYDAVHLQLRQHKCKDCGKGFNQASHLRDHWSQIHGEKHIRCTFPGCNKTFAVRHRYDRHVKGSHHGRSFGCDKCNRSYRERSHMLKHRRTCNGTPSPRRQNNNNGSVAFALFSQF</sequence>
<dbReference type="Proteomes" id="UP001157974">
    <property type="component" value="Unassembled WGS sequence"/>
</dbReference>
<dbReference type="InterPro" id="IPR036236">
    <property type="entry name" value="Znf_C2H2_sf"/>
</dbReference>
<dbReference type="PROSITE" id="PS50157">
    <property type="entry name" value="ZINC_FINGER_C2H2_2"/>
    <property type="match status" value="4"/>
</dbReference>
<evidence type="ECO:0000256" key="5">
    <source>
        <dbReference type="PROSITE-ProRule" id="PRU00042"/>
    </source>
</evidence>
<evidence type="ECO:0000259" key="7">
    <source>
        <dbReference type="PROSITE" id="PS50157"/>
    </source>
</evidence>
<keyword evidence="1" id="KW-0479">Metal-binding</keyword>
<dbReference type="Pfam" id="PF00096">
    <property type="entry name" value="zf-C2H2"/>
    <property type="match status" value="2"/>
</dbReference>
<dbReference type="SMART" id="SM00355">
    <property type="entry name" value="ZnF_C2H2"/>
    <property type="match status" value="4"/>
</dbReference>
<accession>A0AAV8UJJ9</accession>
<gene>
    <name evidence="8" type="ORF">NDN08_007203</name>
</gene>
<feature type="region of interest" description="Disordered" evidence="6">
    <location>
        <begin position="448"/>
        <end position="468"/>
    </location>
</feature>
<feature type="domain" description="C2H2-type" evidence="7">
    <location>
        <begin position="345"/>
        <end position="373"/>
    </location>
</feature>
<feature type="domain" description="C2H2-type" evidence="7">
    <location>
        <begin position="374"/>
        <end position="402"/>
    </location>
</feature>
<dbReference type="InterPro" id="IPR013087">
    <property type="entry name" value="Znf_C2H2_type"/>
</dbReference>
<dbReference type="EMBL" id="JAMWBK010000011">
    <property type="protein sequence ID" value="KAJ8901357.1"/>
    <property type="molecule type" value="Genomic_DNA"/>
</dbReference>
<keyword evidence="9" id="KW-1185">Reference proteome</keyword>